<sequence>MNRSWKGTTLGRRYAYGIRFPPPSRNSPCTLCRREHCKSATECTSRVVGHAGYRRL</sequence>
<reference evidence="1" key="1">
    <citation type="submission" date="2019-01" db="EMBL/GenBank/DDBJ databases">
        <title>Draft genome sequences of three monokaryotic isolates of the white-rot basidiomycete fungus Dichomitus squalens.</title>
        <authorList>
            <consortium name="DOE Joint Genome Institute"/>
            <person name="Lopez S.C."/>
            <person name="Andreopoulos B."/>
            <person name="Pangilinan J."/>
            <person name="Lipzen A."/>
            <person name="Riley R."/>
            <person name="Ahrendt S."/>
            <person name="Ng V."/>
            <person name="Barry K."/>
            <person name="Daum C."/>
            <person name="Grigoriev I.V."/>
            <person name="Hilden K.S."/>
            <person name="Makela M.R."/>
            <person name="de Vries R.P."/>
        </authorList>
    </citation>
    <scope>NUCLEOTIDE SEQUENCE [LARGE SCALE GENOMIC DNA]</scope>
    <source>
        <strain evidence="1">OM18370.1</strain>
    </source>
</reference>
<name>A0A4Q9MHN0_9APHY</name>
<dbReference type="AlphaFoldDB" id="A0A4Q9MHN0"/>
<dbReference type="EMBL" id="ML143457">
    <property type="protein sequence ID" value="TBU25662.1"/>
    <property type="molecule type" value="Genomic_DNA"/>
</dbReference>
<dbReference type="Proteomes" id="UP000292957">
    <property type="component" value="Unassembled WGS sequence"/>
</dbReference>
<organism evidence="1">
    <name type="scientific">Dichomitus squalens</name>
    <dbReference type="NCBI Taxonomy" id="114155"/>
    <lineage>
        <taxon>Eukaryota</taxon>
        <taxon>Fungi</taxon>
        <taxon>Dikarya</taxon>
        <taxon>Basidiomycota</taxon>
        <taxon>Agaricomycotina</taxon>
        <taxon>Agaricomycetes</taxon>
        <taxon>Polyporales</taxon>
        <taxon>Polyporaceae</taxon>
        <taxon>Dichomitus</taxon>
    </lineage>
</organism>
<protein>
    <submittedName>
        <fullName evidence="1">Uncharacterized protein</fullName>
    </submittedName>
</protein>
<accession>A0A4Q9MHN0</accession>
<proteinExistence type="predicted"/>
<evidence type="ECO:0000313" key="1">
    <source>
        <dbReference type="EMBL" id="TBU25662.1"/>
    </source>
</evidence>
<gene>
    <name evidence="1" type="ORF">BD311DRAFT_764132</name>
</gene>